<keyword evidence="1" id="KW-0732">Signal</keyword>
<comment type="caution">
    <text evidence="2">The sequence shown here is derived from an EMBL/GenBank/DDBJ whole genome shotgun (WGS) entry which is preliminary data.</text>
</comment>
<accession>A0A4Z2FML0</accession>
<dbReference type="EMBL" id="SRLO01001100">
    <property type="protein sequence ID" value="TNN41532.1"/>
    <property type="molecule type" value="Genomic_DNA"/>
</dbReference>
<evidence type="ECO:0000313" key="3">
    <source>
        <dbReference type="Proteomes" id="UP000314294"/>
    </source>
</evidence>
<gene>
    <name evidence="2" type="ORF">EYF80_048292</name>
</gene>
<dbReference type="AlphaFoldDB" id="A0A4Z2FML0"/>
<feature type="chain" id="PRO_5021247815" description="Secreted protein" evidence="1">
    <location>
        <begin position="19"/>
        <end position="62"/>
    </location>
</feature>
<reference evidence="2 3" key="1">
    <citation type="submission" date="2019-03" db="EMBL/GenBank/DDBJ databases">
        <title>First draft genome of Liparis tanakae, snailfish: a comprehensive survey of snailfish specific genes.</title>
        <authorList>
            <person name="Kim W."/>
            <person name="Song I."/>
            <person name="Jeong J.-H."/>
            <person name="Kim D."/>
            <person name="Kim S."/>
            <person name="Ryu S."/>
            <person name="Song J.Y."/>
            <person name="Lee S.K."/>
        </authorList>
    </citation>
    <scope>NUCLEOTIDE SEQUENCE [LARGE SCALE GENOMIC DNA]</scope>
    <source>
        <tissue evidence="2">Muscle</tissue>
    </source>
</reference>
<evidence type="ECO:0000256" key="1">
    <source>
        <dbReference type="SAM" id="SignalP"/>
    </source>
</evidence>
<keyword evidence="3" id="KW-1185">Reference proteome</keyword>
<evidence type="ECO:0008006" key="4">
    <source>
        <dbReference type="Google" id="ProtNLM"/>
    </source>
</evidence>
<proteinExistence type="predicted"/>
<sequence>MVTLWLISCSSSFTATSSSTSCSAFTSRVRWLSSSVTSCSSLCSLRVALVSFNSAWAVSNCT</sequence>
<organism evidence="2 3">
    <name type="scientific">Liparis tanakae</name>
    <name type="common">Tanaka's snailfish</name>
    <dbReference type="NCBI Taxonomy" id="230148"/>
    <lineage>
        <taxon>Eukaryota</taxon>
        <taxon>Metazoa</taxon>
        <taxon>Chordata</taxon>
        <taxon>Craniata</taxon>
        <taxon>Vertebrata</taxon>
        <taxon>Euteleostomi</taxon>
        <taxon>Actinopterygii</taxon>
        <taxon>Neopterygii</taxon>
        <taxon>Teleostei</taxon>
        <taxon>Neoteleostei</taxon>
        <taxon>Acanthomorphata</taxon>
        <taxon>Eupercaria</taxon>
        <taxon>Perciformes</taxon>
        <taxon>Cottioidei</taxon>
        <taxon>Cottales</taxon>
        <taxon>Liparidae</taxon>
        <taxon>Liparis</taxon>
    </lineage>
</organism>
<evidence type="ECO:0000313" key="2">
    <source>
        <dbReference type="EMBL" id="TNN41532.1"/>
    </source>
</evidence>
<name>A0A4Z2FML0_9TELE</name>
<protein>
    <recommendedName>
        <fullName evidence="4">Secreted protein</fullName>
    </recommendedName>
</protein>
<feature type="signal peptide" evidence="1">
    <location>
        <begin position="1"/>
        <end position="18"/>
    </location>
</feature>
<dbReference type="Proteomes" id="UP000314294">
    <property type="component" value="Unassembled WGS sequence"/>
</dbReference>